<accession>I0HL94</accession>
<evidence type="ECO:0000259" key="1">
    <source>
        <dbReference type="Pfam" id="PF13439"/>
    </source>
</evidence>
<name>I0HL94_RUBGI</name>
<dbReference type="GO" id="GO:0016757">
    <property type="term" value="F:glycosyltransferase activity"/>
    <property type="evidence" value="ECO:0007669"/>
    <property type="project" value="UniProtKB-ARBA"/>
</dbReference>
<gene>
    <name evidence="2" type="ordered locus">RGE_04360</name>
</gene>
<dbReference type="Pfam" id="PF13439">
    <property type="entry name" value="Glyco_transf_4"/>
    <property type="match status" value="1"/>
</dbReference>
<reference evidence="2 3" key="1">
    <citation type="journal article" date="2012" name="J. Bacteriol.">
        <title>Complete genome sequence of phototrophic betaproteobacterium Rubrivivax gelatinosus IL144.</title>
        <authorList>
            <person name="Nagashima S."/>
            <person name="Kamimura A."/>
            <person name="Shimizu T."/>
            <person name="Nakamura-isaki S."/>
            <person name="Aono E."/>
            <person name="Sakamoto K."/>
            <person name="Ichikawa N."/>
            <person name="Nakazawa H."/>
            <person name="Sekine M."/>
            <person name="Yamazaki S."/>
            <person name="Fujita N."/>
            <person name="Shimada K."/>
            <person name="Hanada S."/>
            <person name="Nagashima K.V.P."/>
        </authorList>
    </citation>
    <scope>NUCLEOTIDE SEQUENCE [LARGE SCALE GENOMIC DNA]</scope>
    <source>
        <strain evidence="3">NBRC 100245 / IL144</strain>
    </source>
</reference>
<keyword evidence="3" id="KW-1185">Reference proteome</keyword>
<dbReference type="Pfam" id="PF13692">
    <property type="entry name" value="Glyco_trans_1_4"/>
    <property type="match status" value="1"/>
</dbReference>
<dbReference type="KEGG" id="rge:RGE_04360"/>
<dbReference type="PANTHER" id="PTHR12526">
    <property type="entry name" value="GLYCOSYLTRANSFERASE"/>
    <property type="match status" value="1"/>
</dbReference>
<dbReference type="HOGENOM" id="CLU_009583_0_3_4"/>
<dbReference type="STRING" id="983917.RGE_04360"/>
<feature type="domain" description="Glycosyltransferase subfamily 4-like N-terminal" evidence="1">
    <location>
        <begin position="14"/>
        <end position="183"/>
    </location>
</feature>
<keyword evidence="2" id="KW-0808">Transferase</keyword>
<evidence type="ECO:0000313" key="3">
    <source>
        <dbReference type="Proteomes" id="UP000007883"/>
    </source>
</evidence>
<dbReference type="PANTHER" id="PTHR12526:SF638">
    <property type="entry name" value="SPORE COAT PROTEIN SA"/>
    <property type="match status" value="1"/>
</dbReference>
<protein>
    <submittedName>
        <fullName evidence="2">Glycosyl transferase, group 1</fullName>
    </submittedName>
</protein>
<evidence type="ECO:0000313" key="2">
    <source>
        <dbReference type="EMBL" id="BAL93781.1"/>
    </source>
</evidence>
<dbReference type="AlphaFoldDB" id="I0HL94"/>
<proteinExistence type="predicted"/>
<dbReference type="InterPro" id="IPR028098">
    <property type="entry name" value="Glyco_trans_4-like_N"/>
</dbReference>
<dbReference type="eggNOG" id="COG0438">
    <property type="taxonomic scope" value="Bacteria"/>
</dbReference>
<dbReference type="CDD" id="cd03811">
    <property type="entry name" value="GT4_GT28_WabH-like"/>
    <property type="match status" value="1"/>
</dbReference>
<dbReference type="PATRIC" id="fig|983917.3.peg.429"/>
<dbReference type="EMBL" id="AP012320">
    <property type="protein sequence ID" value="BAL93781.1"/>
    <property type="molecule type" value="Genomic_DNA"/>
</dbReference>
<dbReference type="Gene3D" id="3.40.50.2000">
    <property type="entry name" value="Glycogen Phosphorylase B"/>
    <property type="match status" value="2"/>
</dbReference>
<dbReference type="RefSeq" id="WP_014426657.1">
    <property type="nucleotide sequence ID" value="NC_017075.1"/>
</dbReference>
<dbReference type="Proteomes" id="UP000007883">
    <property type="component" value="Chromosome"/>
</dbReference>
<organism evidence="2 3">
    <name type="scientific">Rubrivivax gelatinosus (strain NBRC 100245 / IL144)</name>
    <dbReference type="NCBI Taxonomy" id="983917"/>
    <lineage>
        <taxon>Bacteria</taxon>
        <taxon>Pseudomonadati</taxon>
        <taxon>Pseudomonadota</taxon>
        <taxon>Betaproteobacteria</taxon>
        <taxon>Burkholderiales</taxon>
        <taxon>Sphaerotilaceae</taxon>
        <taxon>Rubrivivax</taxon>
    </lineage>
</organism>
<dbReference type="SUPFAM" id="SSF53756">
    <property type="entry name" value="UDP-Glycosyltransferase/glycogen phosphorylase"/>
    <property type="match status" value="1"/>
</dbReference>
<sequence>MRLLHLFHHGDLLNGVDRTTLTLLSVLQRGGHEVFAVVPNAGEVTAALERAGIEHRIAALGCCASTAPSAQYAFLRRGSARTQQLVDWIREWRADAVHLNTGHLLDGAIAAARAGVPAIWHIHAPIEVDHERYARLFGVAAYGWLLGELGARVVAVSDDVRASLQAWVRADRLATLFNGVDVDALETAAASLASSDLRAECGWPADARLVLGVGRISAQKDFAAFARVAHRVLESAPDTVFAIAGPAEDAALAAELTAMAGASALQGRLKVLGPRSDVPALLAQADAFMSTAVFEGHPIAVLEAMAMRRPVVAMACVGLRECLQHDVDSLMVPPGDEAGAAEAVCRVLSDRVRAGQLGSRGRENVIARFSAQSFAAGFASLAAEAVAGFVPGSNAAAAELVDGLLRAVGDVGQELDEARRPSRLWTLRNRLFGARG</sequence>